<evidence type="ECO:0000313" key="2">
    <source>
        <dbReference type="Proteomes" id="UP000187406"/>
    </source>
</evidence>
<gene>
    <name evidence="1" type="ORF">CFOL_v3_17045</name>
</gene>
<dbReference type="InParanoid" id="A0A1Q3C0A8"/>
<dbReference type="EMBL" id="BDDD01001117">
    <property type="protein sequence ID" value="GAV73561.1"/>
    <property type="molecule type" value="Genomic_DNA"/>
</dbReference>
<dbReference type="OrthoDB" id="185373at2759"/>
<dbReference type="InterPro" id="IPR046849">
    <property type="entry name" value="E2_motif"/>
</dbReference>
<proteinExistence type="predicted"/>
<name>A0A1Q3C0A8_CEPFO</name>
<protein>
    <submittedName>
        <fullName evidence="1">Uncharacterized protein</fullName>
    </submittedName>
</protein>
<keyword evidence="2" id="KW-1185">Reference proteome</keyword>
<sequence>MHDGYAKLGKSDAAMHTMRDSGLKKQPGCSSIEVNGIVHEFLVGDDAHPLCKDIYSKLDEIVARLKSVSYLPNKSHLLQLVEEEDMKEQALKLHIEKLAIAFGLLL</sequence>
<comment type="caution">
    <text evidence="1">The sequence shown here is derived from an EMBL/GenBank/DDBJ whole genome shotgun (WGS) entry which is preliminary data.</text>
</comment>
<reference evidence="2" key="1">
    <citation type="submission" date="2016-04" db="EMBL/GenBank/DDBJ databases">
        <title>Cephalotus genome sequencing.</title>
        <authorList>
            <person name="Fukushima K."/>
            <person name="Hasebe M."/>
            <person name="Fang X."/>
        </authorList>
    </citation>
    <scope>NUCLEOTIDE SEQUENCE [LARGE SCALE GENOMIC DNA]</scope>
    <source>
        <strain evidence="2">cv. St1</strain>
    </source>
</reference>
<dbReference type="Proteomes" id="UP000187406">
    <property type="component" value="Unassembled WGS sequence"/>
</dbReference>
<dbReference type="Pfam" id="PF20430">
    <property type="entry name" value="Eplus_motif"/>
    <property type="match status" value="1"/>
</dbReference>
<accession>A0A1Q3C0A8</accession>
<organism evidence="1 2">
    <name type="scientific">Cephalotus follicularis</name>
    <name type="common">Albany pitcher plant</name>
    <dbReference type="NCBI Taxonomy" id="3775"/>
    <lineage>
        <taxon>Eukaryota</taxon>
        <taxon>Viridiplantae</taxon>
        <taxon>Streptophyta</taxon>
        <taxon>Embryophyta</taxon>
        <taxon>Tracheophyta</taxon>
        <taxon>Spermatophyta</taxon>
        <taxon>Magnoliopsida</taxon>
        <taxon>eudicotyledons</taxon>
        <taxon>Gunneridae</taxon>
        <taxon>Pentapetalae</taxon>
        <taxon>rosids</taxon>
        <taxon>fabids</taxon>
        <taxon>Oxalidales</taxon>
        <taxon>Cephalotaceae</taxon>
        <taxon>Cephalotus</taxon>
    </lineage>
</organism>
<dbReference type="AlphaFoldDB" id="A0A1Q3C0A8"/>
<evidence type="ECO:0000313" key="1">
    <source>
        <dbReference type="EMBL" id="GAV73561.1"/>
    </source>
</evidence>
<dbReference type="STRING" id="3775.A0A1Q3C0A8"/>